<dbReference type="InterPro" id="IPR029061">
    <property type="entry name" value="THDP-binding"/>
</dbReference>
<evidence type="ECO:0000256" key="4">
    <source>
        <dbReference type="SAM" id="MobiDB-lite"/>
    </source>
</evidence>
<organism evidence="6 7">
    <name type="scientific">Haloferax massiliensis</name>
    <dbReference type="NCBI Taxonomy" id="1476858"/>
    <lineage>
        <taxon>Archaea</taxon>
        <taxon>Methanobacteriati</taxon>
        <taxon>Methanobacteriota</taxon>
        <taxon>Stenosarchaea group</taxon>
        <taxon>Halobacteria</taxon>
        <taxon>Halobacteriales</taxon>
        <taxon>Haloferacaceae</taxon>
        <taxon>Haloferax</taxon>
    </lineage>
</organism>
<evidence type="ECO:0000256" key="3">
    <source>
        <dbReference type="ARBA" id="ARBA00023052"/>
    </source>
</evidence>
<dbReference type="EMBL" id="CSTE01000002">
    <property type="protein sequence ID" value="CQR49393.1"/>
    <property type="molecule type" value="Genomic_DNA"/>
</dbReference>
<name>A0A0D6JP67_9EURY</name>
<dbReference type="InterPro" id="IPR001017">
    <property type="entry name" value="DH_E1"/>
</dbReference>
<dbReference type="GO" id="GO:0006086">
    <property type="term" value="P:pyruvate decarboxylation to acetyl-CoA"/>
    <property type="evidence" value="ECO:0007669"/>
    <property type="project" value="TreeGrafter"/>
</dbReference>
<evidence type="ECO:0000259" key="5">
    <source>
        <dbReference type="Pfam" id="PF00676"/>
    </source>
</evidence>
<evidence type="ECO:0000256" key="2">
    <source>
        <dbReference type="ARBA" id="ARBA00023002"/>
    </source>
</evidence>
<dbReference type="AlphaFoldDB" id="A0A0D6JP67"/>
<dbReference type="Gene3D" id="3.40.50.970">
    <property type="match status" value="1"/>
</dbReference>
<dbReference type="GO" id="GO:0004739">
    <property type="term" value="F:pyruvate dehydrogenase (acetyl-transferring) activity"/>
    <property type="evidence" value="ECO:0007669"/>
    <property type="project" value="TreeGrafter"/>
</dbReference>
<dbReference type="SUPFAM" id="SSF52518">
    <property type="entry name" value="Thiamin diphosphate-binding fold (THDP-binding)"/>
    <property type="match status" value="1"/>
</dbReference>
<keyword evidence="3" id="KW-0786">Thiamine pyrophosphate</keyword>
<protein>
    <submittedName>
        <fullName evidence="6">Acetoin:2,6-dichlorophenolindophenol oxidoreductase subunit alpha</fullName>
    </submittedName>
</protein>
<keyword evidence="7" id="KW-1185">Reference proteome</keyword>
<dbReference type="InterPro" id="IPR050642">
    <property type="entry name" value="PDH_E1_Alpha_Subunit"/>
</dbReference>
<dbReference type="Proteomes" id="UP000198902">
    <property type="component" value="Unassembled WGS sequence"/>
</dbReference>
<dbReference type="CDD" id="cd02000">
    <property type="entry name" value="TPP_E1_PDC_ADC_BCADC"/>
    <property type="match status" value="1"/>
</dbReference>
<proteinExistence type="predicted"/>
<dbReference type="Pfam" id="PF00676">
    <property type="entry name" value="E1_dh"/>
    <property type="match status" value="1"/>
</dbReference>
<reference evidence="7" key="1">
    <citation type="submission" date="2015-03" db="EMBL/GenBank/DDBJ databases">
        <authorList>
            <person name="Urmite Genomes"/>
        </authorList>
    </citation>
    <scope>NUCLEOTIDE SEQUENCE [LARGE SCALE GENOMIC DNA]</scope>
    <source>
        <strain evidence="7">Arc-Hr</strain>
    </source>
</reference>
<feature type="region of interest" description="Disordered" evidence="4">
    <location>
        <begin position="306"/>
        <end position="353"/>
    </location>
</feature>
<evidence type="ECO:0000256" key="1">
    <source>
        <dbReference type="ARBA" id="ARBA00001964"/>
    </source>
</evidence>
<sequence>MVSVTDLRTMYEQMVTARHYEERLVDEYLVGKQPAFDISAGPIPGELHLAAGHEASGAGVCIHLRDDDTVTAPHRPHHIAIAKGVDLKRMTAEIFGRKTGLCRGKGGHMHLFDPDVNFACSGIIAQGCPPAVGAAMAAKKRNTDAVAVAFLGEGAIDQGGFLESLNLAAVHDLPVVFVVEDNDWAISMPKDRVTDVQNGAQRADGFDMPGVRIDSDDAVAVYEAADEAVMRARDGNGPTLIEVQVHRRMGHFMGDAEGYRPEADIDRAEQRDSIERLAEDLRSHGVTDDDIDEIRERAHERVEEAISWAKEQPEPDPEEAYENVFTNPPAQAATDGGAAADAPGDAGETGGDN</sequence>
<evidence type="ECO:0000313" key="6">
    <source>
        <dbReference type="EMBL" id="CQR49393.1"/>
    </source>
</evidence>
<dbReference type="PANTHER" id="PTHR11516">
    <property type="entry name" value="PYRUVATE DEHYDROGENASE E1 COMPONENT, ALPHA SUBUNIT BACTERIAL AND ORGANELLAR"/>
    <property type="match status" value="1"/>
</dbReference>
<accession>A0A0D6JP67</accession>
<evidence type="ECO:0000313" key="7">
    <source>
        <dbReference type="Proteomes" id="UP000198902"/>
    </source>
</evidence>
<dbReference type="PANTHER" id="PTHR11516:SF60">
    <property type="entry name" value="PYRUVATE DEHYDROGENASE E1 COMPONENT SUBUNIT ALPHA"/>
    <property type="match status" value="1"/>
</dbReference>
<feature type="domain" description="Dehydrogenase E1 component" evidence="5">
    <location>
        <begin position="41"/>
        <end position="318"/>
    </location>
</feature>
<comment type="cofactor">
    <cofactor evidence="1">
        <name>thiamine diphosphate</name>
        <dbReference type="ChEBI" id="CHEBI:58937"/>
    </cofactor>
</comment>
<feature type="compositionally biased region" description="Low complexity" evidence="4">
    <location>
        <begin position="328"/>
        <end position="346"/>
    </location>
</feature>
<keyword evidence="2" id="KW-0560">Oxidoreductase</keyword>
<gene>
    <name evidence="6" type="primary">acoA_1</name>
    <name evidence="6" type="ORF">BN996_00854</name>
</gene>